<protein>
    <recommendedName>
        <fullName evidence="4">Type II secretion system protein G</fullName>
    </recommendedName>
</protein>
<proteinExistence type="predicted"/>
<comment type="caution">
    <text evidence="2">The sequence shown here is derived from an EMBL/GenBank/DDBJ whole genome shotgun (WGS) entry which is preliminary data.</text>
</comment>
<evidence type="ECO:0000313" key="2">
    <source>
        <dbReference type="EMBL" id="MBC5681430.1"/>
    </source>
</evidence>
<name>A0ABR7G3G3_9FIRM</name>
<sequence length="147" mass="16602">MPVWSIVLLTILVILLVVFIALIIVGNKLRKKQESQQEQIDAAKQIMSMLVIDKKKMKLKEAGLPKMVLDQTPKYLRGSKMPIVKAKIGPRVMTLMCDPKVFEQIPVKAEIKAEVSGIYITGIKSVRGGKIVVEEKKKKKGFFKRNK</sequence>
<keyword evidence="3" id="KW-1185">Reference proteome</keyword>
<evidence type="ECO:0000256" key="1">
    <source>
        <dbReference type="SAM" id="Phobius"/>
    </source>
</evidence>
<keyword evidence="1" id="KW-1133">Transmembrane helix</keyword>
<dbReference type="Proteomes" id="UP000628463">
    <property type="component" value="Unassembled WGS sequence"/>
</dbReference>
<keyword evidence="1" id="KW-0472">Membrane</keyword>
<evidence type="ECO:0008006" key="4">
    <source>
        <dbReference type="Google" id="ProtNLM"/>
    </source>
</evidence>
<gene>
    <name evidence="2" type="ORF">H8S01_10715</name>
</gene>
<dbReference type="EMBL" id="JACOPD010000007">
    <property type="protein sequence ID" value="MBC5681430.1"/>
    <property type="molecule type" value="Genomic_DNA"/>
</dbReference>
<keyword evidence="1" id="KW-0812">Transmembrane</keyword>
<reference evidence="2 3" key="1">
    <citation type="submission" date="2020-08" db="EMBL/GenBank/DDBJ databases">
        <title>Genome public.</title>
        <authorList>
            <person name="Liu C."/>
            <person name="Sun Q."/>
        </authorList>
    </citation>
    <scope>NUCLEOTIDE SEQUENCE [LARGE SCALE GENOMIC DNA]</scope>
    <source>
        <strain evidence="2 3">NSJ-43</strain>
    </source>
</reference>
<accession>A0ABR7G3G3</accession>
<dbReference type="RefSeq" id="WP_021866197.1">
    <property type="nucleotide sequence ID" value="NZ_JACOPD010000007.1"/>
</dbReference>
<organism evidence="2 3">
    <name type="scientific">Lachnospira hominis</name>
    <name type="common">ex Liu et al. 2021</name>
    <dbReference type="NCBI Taxonomy" id="2763051"/>
    <lineage>
        <taxon>Bacteria</taxon>
        <taxon>Bacillati</taxon>
        <taxon>Bacillota</taxon>
        <taxon>Clostridia</taxon>
        <taxon>Lachnospirales</taxon>
        <taxon>Lachnospiraceae</taxon>
        <taxon>Lachnospira</taxon>
    </lineage>
</organism>
<feature type="transmembrane region" description="Helical" evidence="1">
    <location>
        <begin position="6"/>
        <end position="25"/>
    </location>
</feature>
<evidence type="ECO:0000313" key="3">
    <source>
        <dbReference type="Proteomes" id="UP000628463"/>
    </source>
</evidence>